<dbReference type="AlphaFoldDB" id="A0AAV3XRC1"/>
<comment type="caution">
    <text evidence="1">The sequence shown here is derived from an EMBL/GenBank/DDBJ whole genome shotgun (WGS) entry which is preliminary data.</text>
</comment>
<proteinExistence type="predicted"/>
<reference evidence="1" key="1">
    <citation type="submission" date="2019-10" db="EMBL/GenBank/DDBJ databases">
        <title>Draft genome sequece of Microseira wollei NIES-4236.</title>
        <authorList>
            <person name="Yamaguchi H."/>
            <person name="Suzuki S."/>
            <person name="Kawachi M."/>
        </authorList>
    </citation>
    <scope>NUCLEOTIDE SEQUENCE</scope>
    <source>
        <strain evidence="1">NIES-4236</strain>
    </source>
</reference>
<dbReference type="Proteomes" id="UP001050975">
    <property type="component" value="Unassembled WGS sequence"/>
</dbReference>
<accession>A0AAV3XRC1</accession>
<evidence type="ECO:0000313" key="1">
    <source>
        <dbReference type="EMBL" id="GET44600.1"/>
    </source>
</evidence>
<gene>
    <name evidence="1" type="ORF">MiSe_94310</name>
</gene>
<keyword evidence="2" id="KW-1185">Reference proteome</keyword>
<protein>
    <submittedName>
        <fullName evidence="1">Uncharacterized protein</fullName>
    </submittedName>
</protein>
<sequence>MRLTVGTVREKSSIANPWSNPASLTSSQRIQSVSPFAQLVLIVPPLPLTLPAALPSTVTLLLFTGDVQSKLLPGAVQETAIKLLPKPYCSTMFCGVVFAARHCSPLKDMLRAVIVVPVLLVAAKAIQPAIAPPAGLPK</sequence>
<dbReference type="EMBL" id="BLAY01000438">
    <property type="protein sequence ID" value="GET44600.1"/>
    <property type="molecule type" value="Genomic_DNA"/>
</dbReference>
<evidence type="ECO:0000313" key="2">
    <source>
        <dbReference type="Proteomes" id="UP001050975"/>
    </source>
</evidence>
<name>A0AAV3XRC1_9CYAN</name>
<organism evidence="1 2">
    <name type="scientific">Microseira wollei NIES-4236</name>
    <dbReference type="NCBI Taxonomy" id="2530354"/>
    <lineage>
        <taxon>Bacteria</taxon>
        <taxon>Bacillati</taxon>
        <taxon>Cyanobacteriota</taxon>
        <taxon>Cyanophyceae</taxon>
        <taxon>Oscillatoriophycideae</taxon>
        <taxon>Aerosakkonematales</taxon>
        <taxon>Aerosakkonemataceae</taxon>
        <taxon>Microseira</taxon>
    </lineage>
</organism>